<evidence type="ECO:0000256" key="1">
    <source>
        <dbReference type="SAM" id="MobiDB-lite"/>
    </source>
</evidence>
<evidence type="ECO:0000313" key="2">
    <source>
        <dbReference type="EMBL" id="ORY43165.1"/>
    </source>
</evidence>
<comment type="caution">
    <text evidence="2">The sequence shown here is derived from an EMBL/GenBank/DDBJ whole genome shotgun (WGS) entry which is preliminary data.</text>
</comment>
<evidence type="ECO:0000313" key="3">
    <source>
        <dbReference type="Proteomes" id="UP000193642"/>
    </source>
</evidence>
<organism evidence="2 3">
    <name type="scientific">Rhizoclosmatium globosum</name>
    <dbReference type="NCBI Taxonomy" id="329046"/>
    <lineage>
        <taxon>Eukaryota</taxon>
        <taxon>Fungi</taxon>
        <taxon>Fungi incertae sedis</taxon>
        <taxon>Chytridiomycota</taxon>
        <taxon>Chytridiomycota incertae sedis</taxon>
        <taxon>Chytridiomycetes</taxon>
        <taxon>Chytridiales</taxon>
        <taxon>Chytriomycetaceae</taxon>
        <taxon>Rhizoclosmatium</taxon>
    </lineage>
</organism>
<dbReference type="Proteomes" id="UP000193642">
    <property type="component" value="Unassembled WGS sequence"/>
</dbReference>
<dbReference type="AlphaFoldDB" id="A0A1Y2CA07"/>
<gene>
    <name evidence="2" type="ORF">BCR33DRAFT_273601</name>
</gene>
<dbReference type="EMBL" id="MCGO01000026">
    <property type="protein sequence ID" value="ORY43165.1"/>
    <property type="molecule type" value="Genomic_DNA"/>
</dbReference>
<feature type="region of interest" description="Disordered" evidence="1">
    <location>
        <begin position="371"/>
        <end position="390"/>
    </location>
</feature>
<reference evidence="2 3" key="1">
    <citation type="submission" date="2016-07" db="EMBL/GenBank/DDBJ databases">
        <title>Pervasive Adenine N6-methylation of Active Genes in Fungi.</title>
        <authorList>
            <consortium name="DOE Joint Genome Institute"/>
            <person name="Mondo S.J."/>
            <person name="Dannebaum R.O."/>
            <person name="Kuo R.C."/>
            <person name="Labutti K."/>
            <person name="Haridas S."/>
            <person name="Kuo A."/>
            <person name="Salamov A."/>
            <person name="Ahrendt S.R."/>
            <person name="Lipzen A."/>
            <person name="Sullivan W."/>
            <person name="Andreopoulos W.B."/>
            <person name="Clum A."/>
            <person name="Lindquist E."/>
            <person name="Daum C."/>
            <person name="Ramamoorthy G.K."/>
            <person name="Gryganskyi A."/>
            <person name="Culley D."/>
            <person name="Magnuson J.K."/>
            <person name="James T.Y."/>
            <person name="O'Malley M.A."/>
            <person name="Stajich J.E."/>
            <person name="Spatafora J.W."/>
            <person name="Visel A."/>
            <person name="Grigoriev I.V."/>
        </authorList>
    </citation>
    <scope>NUCLEOTIDE SEQUENCE [LARGE SCALE GENOMIC DNA]</scope>
    <source>
        <strain evidence="2 3">JEL800</strain>
    </source>
</reference>
<keyword evidence="3" id="KW-1185">Reference proteome</keyword>
<protein>
    <submittedName>
        <fullName evidence="2">Uncharacterized protein</fullName>
    </submittedName>
</protein>
<dbReference type="OrthoDB" id="2169925at2759"/>
<sequence>MLPLRSHHMTEADLKQITADFSHCGSPRRYPTTTTPGVNCLTTDVNFNAVQELLADSFQAMADTRKLYAANPGNPEAREEYRHASHLVGYLRHRIQNECSAKHRRKLEDAMTVYARQHNFGSFRYDSNKLGGVHAEDTALFESHMGSFQSPDVWITNPSEAVQSVFRKVFGTTRLLLSSDPGGRTVETQMASTGHVVQIGVGFEAVICRLQKRISTLQSFRDRAIDQLESVVELRSLVAAAELDLVEYAAGDGAVLVETLRLEKLVLEAEQALEFRLKDLRASARMVPKPTPNVQDMDVLVDDEDLVDEVGRVDKELKKMRDKFEVVLDGNGDGDDPNLFSRLLKNAQDKLNKYAQRVCRSAAEWNSSADSYATSDFNSKTTNKKSTSGKDGIPSKFIDLSCFLFLNNYFPL</sequence>
<proteinExistence type="predicted"/>
<accession>A0A1Y2CA07</accession>
<name>A0A1Y2CA07_9FUNG</name>
<feature type="compositionally biased region" description="Low complexity" evidence="1">
    <location>
        <begin position="374"/>
        <end position="390"/>
    </location>
</feature>